<dbReference type="RefSeq" id="WP_079469766.1">
    <property type="nucleotide sequence ID" value="NZ_FUZZ01000001.1"/>
</dbReference>
<accession>A0A1T5NQQ5</accession>
<evidence type="ECO:0000313" key="2">
    <source>
        <dbReference type="Proteomes" id="UP000190166"/>
    </source>
</evidence>
<sequence length="82" mass="9334">MTTDGHALEIIAQLGTITDYQQADQLLATVKKEHAALYKEIFTSLQEKIESLSPLECNSLQWSIYRYALMHVRKCTTMEPAC</sequence>
<dbReference type="STRING" id="393003.SAMN05660461_2603"/>
<dbReference type="AlphaFoldDB" id="A0A1T5NQQ5"/>
<proteinExistence type="predicted"/>
<protein>
    <submittedName>
        <fullName evidence="1">Uncharacterized protein</fullName>
    </submittedName>
</protein>
<organism evidence="1 2">
    <name type="scientific">Chitinophaga ginsengisegetis</name>
    <dbReference type="NCBI Taxonomy" id="393003"/>
    <lineage>
        <taxon>Bacteria</taxon>
        <taxon>Pseudomonadati</taxon>
        <taxon>Bacteroidota</taxon>
        <taxon>Chitinophagia</taxon>
        <taxon>Chitinophagales</taxon>
        <taxon>Chitinophagaceae</taxon>
        <taxon>Chitinophaga</taxon>
    </lineage>
</organism>
<keyword evidence="2" id="KW-1185">Reference proteome</keyword>
<name>A0A1T5NQQ5_9BACT</name>
<dbReference type="Proteomes" id="UP000190166">
    <property type="component" value="Unassembled WGS sequence"/>
</dbReference>
<reference evidence="1 2" key="1">
    <citation type="submission" date="2017-02" db="EMBL/GenBank/DDBJ databases">
        <authorList>
            <person name="Peterson S.W."/>
        </authorList>
    </citation>
    <scope>NUCLEOTIDE SEQUENCE [LARGE SCALE GENOMIC DNA]</scope>
    <source>
        <strain evidence="1 2">DSM 18108</strain>
    </source>
</reference>
<dbReference type="EMBL" id="FUZZ01000001">
    <property type="protein sequence ID" value="SKD02667.1"/>
    <property type="molecule type" value="Genomic_DNA"/>
</dbReference>
<gene>
    <name evidence="1" type="ORF">SAMN05660461_2603</name>
</gene>
<evidence type="ECO:0000313" key="1">
    <source>
        <dbReference type="EMBL" id="SKD02667.1"/>
    </source>
</evidence>